<gene>
    <name evidence="1" type="ORF">DPM12_11215</name>
</gene>
<proteinExistence type="predicted"/>
<evidence type="ECO:0000313" key="1">
    <source>
        <dbReference type="EMBL" id="RAW14002.1"/>
    </source>
</evidence>
<dbReference type="OrthoDB" id="2846443at2"/>
<accession>A0A329QRK5</accession>
<name>A0A329QRK5_9ACTN</name>
<protein>
    <submittedName>
        <fullName evidence="1">Uncharacterized protein</fullName>
    </submittedName>
</protein>
<reference evidence="1 2" key="1">
    <citation type="submission" date="2018-06" db="EMBL/GenBank/DDBJ databases">
        <title>Phytoactinopolyspora halophila sp. nov., a novel halophilic actinomycete isolated from a saline soil in China.</title>
        <authorList>
            <person name="Tang S.-K."/>
        </authorList>
    </citation>
    <scope>NUCLEOTIDE SEQUENCE [LARGE SCALE GENOMIC DNA]</scope>
    <source>
        <strain evidence="1 2">YIM 96934</strain>
    </source>
</reference>
<evidence type="ECO:0000313" key="2">
    <source>
        <dbReference type="Proteomes" id="UP000250462"/>
    </source>
</evidence>
<dbReference type="Proteomes" id="UP000250462">
    <property type="component" value="Unassembled WGS sequence"/>
</dbReference>
<organism evidence="1 2">
    <name type="scientific">Phytoactinopolyspora halophila</name>
    <dbReference type="NCBI Taxonomy" id="1981511"/>
    <lineage>
        <taxon>Bacteria</taxon>
        <taxon>Bacillati</taxon>
        <taxon>Actinomycetota</taxon>
        <taxon>Actinomycetes</taxon>
        <taxon>Jiangellales</taxon>
        <taxon>Jiangellaceae</taxon>
        <taxon>Phytoactinopolyspora</taxon>
    </lineage>
</organism>
<comment type="caution">
    <text evidence="1">The sequence shown here is derived from an EMBL/GenBank/DDBJ whole genome shotgun (WGS) entry which is preliminary data.</text>
</comment>
<dbReference type="AlphaFoldDB" id="A0A329QRK5"/>
<keyword evidence="2" id="KW-1185">Reference proteome</keyword>
<dbReference type="EMBL" id="QMIG01000010">
    <property type="protein sequence ID" value="RAW14002.1"/>
    <property type="molecule type" value="Genomic_DNA"/>
</dbReference>
<dbReference type="RefSeq" id="WP_112258424.1">
    <property type="nucleotide sequence ID" value="NZ_QMIG01000010.1"/>
</dbReference>
<sequence length="144" mass="15923">MSDEDVAARRVRFFGVHDLAAGWYAERVAELVDRFDPANVPTNIADIIELHNVQQYLEHGLLPNAFTEEERNQAKERIPQICSAVARFFSAIDNTNFAAMVAGVGHEYHGDLLDLLGRNKAFKRCDGATVLPALRAAGVHLGHV</sequence>